<dbReference type="RefSeq" id="WP_343979558.1">
    <property type="nucleotide sequence ID" value="NZ_BAAAJG010000011.1"/>
</dbReference>
<dbReference type="InterPro" id="IPR050237">
    <property type="entry name" value="ATP-dep_AMP-bd_enzyme"/>
</dbReference>
<dbReference type="PROSITE" id="PS00455">
    <property type="entry name" value="AMP_BINDING"/>
    <property type="match status" value="1"/>
</dbReference>
<dbReference type="InterPro" id="IPR025110">
    <property type="entry name" value="AMP-bd_C"/>
</dbReference>
<organism evidence="3 4">
    <name type="scientific">Pseudonocardia aurantiaca</name>
    <dbReference type="NCBI Taxonomy" id="75290"/>
    <lineage>
        <taxon>Bacteria</taxon>
        <taxon>Bacillati</taxon>
        <taxon>Actinomycetota</taxon>
        <taxon>Actinomycetes</taxon>
        <taxon>Pseudonocardiales</taxon>
        <taxon>Pseudonocardiaceae</taxon>
        <taxon>Pseudonocardia</taxon>
    </lineage>
</organism>
<feature type="domain" description="AMP-dependent synthetase/ligase" evidence="1">
    <location>
        <begin position="17"/>
        <end position="369"/>
    </location>
</feature>
<dbReference type="EMBL" id="JBHUCP010000014">
    <property type="protein sequence ID" value="MFD1531600.1"/>
    <property type="molecule type" value="Genomic_DNA"/>
</dbReference>
<dbReference type="PANTHER" id="PTHR43767:SF1">
    <property type="entry name" value="NONRIBOSOMAL PEPTIDE SYNTHASE PES1 (EUROFUNG)-RELATED"/>
    <property type="match status" value="1"/>
</dbReference>
<dbReference type="InterPro" id="IPR020845">
    <property type="entry name" value="AMP-binding_CS"/>
</dbReference>
<dbReference type="Pfam" id="PF00501">
    <property type="entry name" value="AMP-binding"/>
    <property type="match status" value="1"/>
</dbReference>
<dbReference type="InterPro" id="IPR000873">
    <property type="entry name" value="AMP-dep_synth/lig_dom"/>
</dbReference>
<evidence type="ECO:0000259" key="2">
    <source>
        <dbReference type="Pfam" id="PF13193"/>
    </source>
</evidence>
<dbReference type="InterPro" id="IPR045851">
    <property type="entry name" value="AMP-bd_C_sf"/>
</dbReference>
<gene>
    <name evidence="3" type="ORF">ACFSCY_19375</name>
</gene>
<proteinExistence type="predicted"/>
<accession>A0ABW4FLX3</accession>
<reference evidence="4" key="1">
    <citation type="journal article" date="2019" name="Int. J. Syst. Evol. Microbiol.">
        <title>The Global Catalogue of Microorganisms (GCM) 10K type strain sequencing project: providing services to taxonomists for standard genome sequencing and annotation.</title>
        <authorList>
            <consortium name="The Broad Institute Genomics Platform"/>
            <consortium name="The Broad Institute Genome Sequencing Center for Infectious Disease"/>
            <person name="Wu L."/>
            <person name="Ma J."/>
        </authorList>
    </citation>
    <scope>NUCLEOTIDE SEQUENCE [LARGE SCALE GENOMIC DNA]</scope>
    <source>
        <strain evidence="4">JCM 12165</strain>
    </source>
</reference>
<name>A0ABW4FLX3_9PSEU</name>
<evidence type="ECO:0000313" key="3">
    <source>
        <dbReference type="EMBL" id="MFD1531600.1"/>
    </source>
</evidence>
<dbReference type="InterPro" id="IPR042099">
    <property type="entry name" value="ANL_N_sf"/>
</dbReference>
<dbReference type="PANTHER" id="PTHR43767">
    <property type="entry name" value="LONG-CHAIN-FATTY-ACID--COA LIGASE"/>
    <property type="match status" value="1"/>
</dbReference>
<dbReference type="SUPFAM" id="SSF56801">
    <property type="entry name" value="Acetyl-CoA synthetase-like"/>
    <property type="match status" value="1"/>
</dbReference>
<evidence type="ECO:0000313" key="4">
    <source>
        <dbReference type="Proteomes" id="UP001597145"/>
    </source>
</evidence>
<dbReference type="Pfam" id="PF13193">
    <property type="entry name" value="AMP-binding_C"/>
    <property type="match status" value="1"/>
</dbReference>
<comment type="caution">
    <text evidence="3">The sequence shown here is derived from an EMBL/GenBank/DDBJ whole genome shotgun (WGS) entry which is preliminary data.</text>
</comment>
<keyword evidence="4" id="KW-1185">Reference proteome</keyword>
<dbReference type="Gene3D" id="3.30.300.30">
    <property type="match status" value="1"/>
</dbReference>
<feature type="domain" description="AMP-binding enzyme C-terminal" evidence="2">
    <location>
        <begin position="419"/>
        <end position="494"/>
    </location>
</feature>
<evidence type="ECO:0000259" key="1">
    <source>
        <dbReference type="Pfam" id="PF00501"/>
    </source>
</evidence>
<dbReference type="Proteomes" id="UP001597145">
    <property type="component" value="Unassembled WGS sequence"/>
</dbReference>
<protein>
    <submittedName>
        <fullName evidence="3">AMP-binding protein</fullName>
    </submittedName>
</protein>
<sequence>MHQYELEDRTIGRILADKAATVGERPFLTFRGERWTYADAHAVTNSYAEGFRRAGIERGDHVALMLPNRPEMLWAIWGLGKLGAVAVPLNTAAKGDLLVYLLDQSDSVLLVAEDAYRARVDPAVAKVPAVREVIGPDRLAEFATLPAHDPPEMAEVGHSDPHLIMYTSGTTGPSKGVVCPHSQGHGVGMRMASLSGYGPEDVLYTCLPVFHANALWFTVYAALWADACVALSPGFSARRFWDEVRDSGATVFNALGAMANIIWQQPRSPRDREHRVRTAMMVPNSRELAAGWFERYGIGVTSVYAMTENSAVTVFGPDDPPEKASSAGRVRDYMSVQIVDDHRRPLPPSEVGEICIRPNERGDIMLGYYEMADATVAATCDLWFHTGDRGHLDTEGYLYFADRKKEAIRRRGENISAFEVETVLCRHPDVVEAAAVPVPSELGEDDVMAYVVAAPGAELDYAELIGFCAEHMAYYMVPRYLDTIDELPKTPSEKIEKYKLTVAARERLGQLWDREKAGVTVRRS</sequence>
<dbReference type="Gene3D" id="3.40.50.12780">
    <property type="entry name" value="N-terminal domain of ligase-like"/>
    <property type="match status" value="1"/>
</dbReference>